<protein>
    <recommendedName>
        <fullName evidence="8">Gram-positive cocci surface proteins LPxTG domain-containing protein</fullName>
    </recommendedName>
</protein>
<dbReference type="NCBIfam" id="TIGR03715">
    <property type="entry name" value="KxYKxGKxW"/>
    <property type="match status" value="1"/>
</dbReference>
<evidence type="ECO:0000259" key="8">
    <source>
        <dbReference type="PROSITE" id="PS50847"/>
    </source>
</evidence>
<evidence type="ECO:0000256" key="4">
    <source>
        <dbReference type="ARBA" id="ARBA00022729"/>
    </source>
</evidence>
<accession>A0A4Z0JDB9</accession>
<evidence type="ECO:0000256" key="6">
    <source>
        <dbReference type="ARBA" id="ARBA00023088"/>
    </source>
</evidence>
<keyword evidence="6" id="KW-0572">Peptidoglycan-anchor</keyword>
<evidence type="ECO:0000256" key="7">
    <source>
        <dbReference type="SAM" id="MobiDB-lite"/>
    </source>
</evidence>
<keyword evidence="4" id="KW-0732">Signal</keyword>
<evidence type="ECO:0000256" key="3">
    <source>
        <dbReference type="ARBA" id="ARBA00022614"/>
    </source>
</evidence>
<dbReference type="InterPro" id="IPR050836">
    <property type="entry name" value="SDS22/Internalin_LRR"/>
</dbReference>
<reference evidence="9 10" key="1">
    <citation type="submission" date="2018-10" db="EMBL/GenBank/DDBJ databases">
        <title>Lactobacillus sp. R7 and Lactobacillus sp. R19 isolated from fermented mustard green product of Taiwan.</title>
        <authorList>
            <person name="Lin S.-T."/>
        </authorList>
    </citation>
    <scope>NUCLEOTIDE SEQUENCE [LARGE SCALE GENOMIC DNA]</scope>
    <source>
        <strain evidence="9 10">BCRC 81129</strain>
    </source>
</reference>
<dbReference type="Pfam" id="PF06458">
    <property type="entry name" value="MucBP"/>
    <property type="match status" value="3"/>
</dbReference>
<keyword evidence="10" id="KW-1185">Reference proteome</keyword>
<feature type="compositionally biased region" description="Low complexity" evidence="7">
    <location>
        <begin position="737"/>
        <end position="750"/>
    </location>
</feature>
<dbReference type="Gene3D" id="3.10.20.320">
    <property type="entry name" value="Putative peptidoglycan bound protein (lpxtg motif)"/>
    <property type="match status" value="3"/>
</dbReference>
<feature type="compositionally biased region" description="Low complexity" evidence="7">
    <location>
        <begin position="99"/>
        <end position="151"/>
    </location>
</feature>
<dbReference type="Pfam" id="PF19258">
    <property type="entry name" value="KxYKxGKxW_sig"/>
    <property type="match status" value="1"/>
</dbReference>
<dbReference type="AlphaFoldDB" id="A0A4Z0JDB9"/>
<keyword evidence="2" id="KW-0964">Secreted</keyword>
<dbReference type="PROSITE" id="PS51450">
    <property type="entry name" value="LRR"/>
    <property type="match status" value="1"/>
</dbReference>
<sequence>MFKQCESQEHYKMYKKGKTWVFAAIVTTTLALGVAGGQTAKADTAPATDNQTADTGSQSATPAKAVTLTSATKNDTGTTTPPAGTGADVETSATENKPQSDATTTKPTTQPSTPATKTAETTPAETTATETSTTTTPTKVEAATTPAAPVTKKAVTRVTTAVTPDMQIKAPTQKKMRHTARMLAPAAPKVATAAVTTAVTATSPVTTADESIDQWMPNKTLQQAVLGTFQSPITTGNQAVVDSGKTWNSVADITQADMGLLTYFSIPSMGLSTYIDGKSSFSLEGLQYAVNLQTLNVSNNMNWAPYSFRGDVTDLTPLKDLQNLKWLELTANRVSDITPVTGLKNLKELYFAQNIVSDFSSLNLAQYTDCRFIQQFVEKKLVYIPKTGSYVMDNPVKAPQGVTFTTSTVLRLGVPLSAVASTGNPTPTVRIFWNGADAVTLAGNQLSFSGIKDQIMPGGTENPFDYLYPNLVQEDYSYFLVTLFDATVKGVADTQVMMVMPYLKADAAKDVTVNYVDEAGKALTDPDTLTGFVGEAYTATPKELPGYVLTTTPANATGTFSDTAQTVTFVYKEATATVTVHYQDDQGKTIKPDDTVTGQIGEAYTIDHPAIAGYTYKETVGNATGTYEETPAEVTFIYTKDAVTPPVTPTQTITVTVHHQTADGTQVAPDVIITGQAGDTYTTSPAANIPVGYELVTTPANATGTMGDSDIVVTYLYAKTETDGDGDQVAPEPDKPTTPTKPTKPATEPDQVTPAKPVTPATGGQADQVTVGRRTPGKNGAATTVDLAAKPGATATQPDTEAKTTLPQTDEHSTSPLWGLAVLGSLLGLVGIKARRKNH</sequence>
<dbReference type="PROSITE" id="PS50847">
    <property type="entry name" value="GRAM_POS_ANCHORING"/>
    <property type="match status" value="1"/>
</dbReference>
<evidence type="ECO:0000256" key="2">
    <source>
        <dbReference type="ARBA" id="ARBA00022525"/>
    </source>
</evidence>
<dbReference type="Gene3D" id="3.80.10.10">
    <property type="entry name" value="Ribonuclease Inhibitor"/>
    <property type="match status" value="1"/>
</dbReference>
<organism evidence="9 10">
    <name type="scientific">Levilactobacillus suantsaiihabitans</name>
    <dbReference type="NCBI Taxonomy" id="2487722"/>
    <lineage>
        <taxon>Bacteria</taxon>
        <taxon>Bacillati</taxon>
        <taxon>Bacillota</taxon>
        <taxon>Bacilli</taxon>
        <taxon>Lactobacillales</taxon>
        <taxon>Lactobacillaceae</taxon>
        <taxon>Levilactobacillus</taxon>
    </lineage>
</organism>
<gene>
    <name evidence="9" type="ORF">EGT51_03075</name>
</gene>
<dbReference type="PANTHER" id="PTHR46652:SF3">
    <property type="entry name" value="LEUCINE-RICH REPEAT-CONTAINING PROTEIN 9"/>
    <property type="match status" value="1"/>
</dbReference>
<dbReference type="InterPro" id="IPR001611">
    <property type="entry name" value="Leu-rich_rpt"/>
</dbReference>
<feature type="domain" description="Gram-positive cocci surface proteins LPxTG" evidence="8">
    <location>
        <begin position="806"/>
        <end position="839"/>
    </location>
</feature>
<keyword evidence="1" id="KW-0134">Cell wall</keyword>
<evidence type="ECO:0000313" key="9">
    <source>
        <dbReference type="EMBL" id="TGD19834.1"/>
    </source>
</evidence>
<dbReference type="InterPro" id="IPR022263">
    <property type="entry name" value="KxYKxGKxW"/>
</dbReference>
<proteinExistence type="predicted"/>
<feature type="compositionally biased region" description="Polar residues" evidence="7">
    <location>
        <begin position="47"/>
        <end position="75"/>
    </location>
</feature>
<evidence type="ECO:0000313" key="10">
    <source>
        <dbReference type="Proteomes" id="UP000297348"/>
    </source>
</evidence>
<feature type="region of interest" description="Disordered" evidence="7">
    <location>
        <begin position="722"/>
        <end position="815"/>
    </location>
</feature>
<dbReference type="InterPro" id="IPR009459">
    <property type="entry name" value="MucBP_dom"/>
</dbReference>
<dbReference type="Proteomes" id="UP000297348">
    <property type="component" value="Unassembled WGS sequence"/>
</dbReference>
<dbReference type="InterPro" id="IPR019931">
    <property type="entry name" value="LPXTG_anchor"/>
</dbReference>
<comment type="caution">
    <text evidence="9">The sequence shown here is derived from an EMBL/GenBank/DDBJ whole genome shotgun (WGS) entry which is preliminary data.</text>
</comment>
<evidence type="ECO:0000256" key="1">
    <source>
        <dbReference type="ARBA" id="ARBA00022512"/>
    </source>
</evidence>
<evidence type="ECO:0000256" key="5">
    <source>
        <dbReference type="ARBA" id="ARBA00022737"/>
    </source>
</evidence>
<keyword evidence="5" id="KW-0677">Repeat</keyword>
<dbReference type="RefSeq" id="WP_135367334.1">
    <property type="nucleotide sequence ID" value="NZ_RKLX01000003.1"/>
</dbReference>
<name>A0A4Z0JDB9_9LACO</name>
<keyword evidence="3" id="KW-0433">Leucine-rich repeat</keyword>
<feature type="compositionally biased region" description="Low complexity" evidence="7">
    <location>
        <begin position="76"/>
        <end position="87"/>
    </location>
</feature>
<dbReference type="OrthoDB" id="2256803at2"/>
<feature type="compositionally biased region" description="Polar residues" evidence="7">
    <location>
        <begin position="794"/>
        <end position="808"/>
    </location>
</feature>
<dbReference type="PANTHER" id="PTHR46652">
    <property type="entry name" value="LEUCINE-RICH REPEAT AND IQ DOMAIN-CONTAINING PROTEIN 1-RELATED"/>
    <property type="match status" value="1"/>
</dbReference>
<dbReference type="SUPFAM" id="SSF52058">
    <property type="entry name" value="L domain-like"/>
    <property type="match status" value="1"/>
</dbReference>
<feature type="region of interest" description="Disordered" evidence="7">
    <location>
        <begin position="40"/>
        <end position="151"/>
    </location>
</feature>
<dbReference type="InterPro" id="IPR032675">
    <property type="entry name" value="LRR_dom_sf"/>
</dbReference>
<dbReference type="EMBL" id="RKLX01000003">
    <property type="protein sequence ID" value="TGD19834.1"/>
    <property type="molecule type" value="Genomic_DNA"/>
</dbReference>